<feature type="compositionally biased region" description="Acidic residues" evidence="1">
    <location>
        <begin position="321"/>
        <end position="334"/>
    </location>
</feature>
<name>A0A2G5VLU9_9PELO</name>
<feature type="region of interest" description="Disordered" evidence="1">
    <location>
        <begin position="256"/>
        <end position="340"/>
    </location>
</feature>
<keyword evidence="3" id="KW-1185">Reference proteome</keyword>
<evidence type="ECO:0000313" key="2">
    <source>
        <dbReference type="EMBL" id="PIC52660.1"/>
    </source>
</evidence>
<evidence type="ECO:0000256" key="1">
    <source>
        <dbReference type="SAM" id="MobiDB-lite"/>
    </source>
</evidence>
<dbReference type="Proteomes" id="UP000230233">
    <property type="component" value="Chromosome I"/>
</dbReference>
<gene>
    <name evidence="2" type="primary">Cnig_chr_I.g2672</name>
    <name evidence="2" type="ORF">B9Z55_002672</name>
</gene>
<feature type="compositionally biased region" description="Basic and acidic residues" evidence="1">
    <location>
        <begin position="271"/>
        <end position="282"/>
    </location>
</feature>
<protein>
    <submittedName>
        <fullName evidence="2">Uncharacterized protein</fullName>
    </submittedName>
</protein>
<reference evidence="3" key="1">
    <citation type="submission" date="2017-10" db="EMBL/GenBank/DDBJ databases">
        <title>Rapid genome shrinkage in a self-fertile nematode reveals novel sperm competition proteins.</title>
        <authorList>
            <person name="Yin D."/>
            <person name="Schwarz E.M."/>
            <person name="Thomas C.G."/>
            <person name="Felde R.L."/>
            <person name="Korf I.F."/>
            <person name="Cutter A.D."/>
            <person name="Schartner C.M."/>
            <person name="Ralston E.J."/>
            <person name="Meyer B.J."/>
            <person name="Haag E.S."/>
        </authorList>
    </citation>
    <scope>NUCLEOTIDE SEQUENCE [LARGE SCALE GENOMIC DNA]</scope>
    <source>
        <strain evidence="3">JU1422</strain>
    </source>
</reference>
<comment type="caution">
    <text evidence="2">The sequence shown here is derived from an EMBL/GenBank/DDBJ whole genome shotgun (WGS) entry which is preliminary data.</text>
</comment>
<dbReference type="EMBL" id="PDUG01000001">
    <property type="protein sequence ID" value="PIC52660.1"/>
    <property type="molecule type" value="Genomic_DNA"/>
</dbReference>
<proteinExistence type="predicted"/>
<dbReference type="AlphaFoldDB" id="A0A2G5VLU9"/>
<feature type="region of interest" description="Disordered" evidence="1">
    <location>
        <begin position="1"/>
        <end position="28"/>
    </location>
</feature>
<organism evidence="2 3">
    <name type="scientific">Caenorhabditis nigoni</name>
    <dbReference type="NCBI Taxonomy" id="1611254"/>
    <lineage>
        <taxon>Eukaryota</taxon>
        <taxon>Metazoa</taxon>
        <taxon>Ecdysozoa</taxon>
        <taxon>Nematoda</taxon>
        <taxon>Chromadorea</taxon>
        <taxon>Rhabditida</taxon>
        <taxon>Rhabditina</taxon>
        <taxon>Rhabditomorpha</taxon>
        <taxon>Rhabditoidea</taxon>
        <taxon>Rhabditidae</taxon>
        <taxon>Peloderinae</taxon>
        <taxon>Caenorhabditis</taxon>
    </lineage>
</organism>
<sequence>MTEKQRDLENRAKNGDGKEKKTLDMGPRKEENERTYVLFRGDERVRRLKCYGIKEYQPDYNKNQLQIFPYGFKTILFLTPVHTYNKESLMIDMMDLEDILKIGCRAAYSNHIRSRNNDRYGESFDIIHDVMVKFGEELEVEMSFLEISCGVAKVTGHMKVVKIENRITNTLKHVATINASFQLHPITRENVCRGNYHCQGKCRSEDVEKDSEEIMIIENNTNPGIPQENQENTRDIQEKDKVLDAPPEDVSEDIIIIENDREPVIPQENQENTKEIQEKSKGQDASPEDVDVESAESQSWPSDFFDELQQPEVQEGRNGGEEEGCESVENDGEEMQVSGDENHDYTETRRHYQCIFPIAPYHPRECLHRNIPLQREMQKR</sequence>
<accession>A0A2G5VLU9</accession>
<evidence type="ECO:0000313" key="3">
    <source>
        <dbReference type="Proteomes" id="UP000230233"/>
    </source>
</evidence>